<protein>
    <submittedName>
        <fullName evidence="8">Transmembrane protein 39B</fullName>
    </submittedName>
</protein>
<keyword evidence="7" id="KW-1185">Reference proteome</keyword>
<evidence type="ECO:0000256" key="2">
    <source>
        <dbReference type="ARBA" id="ARBA00010737"/>
    </source>
</evidence>
<dbReference type="PANTHER" id="PTHR12995:SF4">
    <property type="entry name" value="FI21814P1"/>
    <property type="match status" value="1"/>
</dbReference>
<organism evidence="7 8">
    <name type="scientific">Romanomermis culicivorax</name>
    <name type="common">Nematode worm</name>
    <dbReference type="NCBI Taxonomy" id="13658"/>
    <lineage>
        <taxon>Eukaryota</taxon>
        <taxon>Metazoa</taxon>
        <taxon>Ecdysozoa</taxon>
        <taxon>Nematoda</taxon>
        <taxon>Enoplea</taxon>
        <taxon>Dorylaimia</taxon>
        <taxon>Mermithida</taxon>
        <taxon>Mermithoidea</taxon>
        <taxon>Mermithidae</taxon>
        <taxon>Romanomermis</taxon>
    </lineage>
</organism>
<dbReference type="WBParaSite" id="nRc.2.0.1.t28247-RA">
    <property type="protein sequence ID" value="nRc.2.0.1.t28247-RA"/>
    <property type="gene ID" value="nRc.2.0.1.g28247"/>
</dbReference>
<feature type="transmembrane region" description="Helical" evidence="6">
    <location>
        <begin position="163"/>
        <end position="182"/>
    </location>
</feature>
<evidence type="ECO:0000313" key="8">
    <source>
        <dbReference type="WBParaSite" id="nRc.2.0.1.t28247-RA"/>
    </source>
</evidence>
<reference evidence="8" key="1">
    <citation type="submission" date="2022-11" db="UniProtKB">
        <authorList>
            <consortium name="WormBaseParasite"/>
        </authorList>
    </citation>
    <scope>IDENTIFICATION</scope>
</reference>
<keyword evidence="4 6" id="KW-1133">Transmembrane helix</keyword>
<keyword evidence="3 6" id="KW-0812">Transmembrane</keyword>
<feature type="transmembrane region" description="Helical" evidence="6">
    <location>
        <begin position="12"/>
        <end position="35"/>
    </location>
</feature>
<evidence type="ECO:0000256" key="5">
    <source>
        <dbReference type="ARBA" id="ARBA00023136"/>
    </source>
</evidence>
<evidence type="ECO:0000256" key="4">
    <source>
        <dbReference type="ARBA" id="ARBA00022989"/>
    </source>
</evidence>
<dbReference type="Pfam" id="PF10271">
    <property type="entry name" value="Tmp39"/>
    <property type="match status" value="2"/>
</dbReference>
<feature type="transmembrane region" description="Helical" evidence="6">
    <location>
        <begin position="376"/>
        <end position="397"/>
    </location>
</feature>
<keyword evidence="5 6" id="KW-0472">Membrane</keyword>
<comment type="similarity">
    <text evidence="2">Belongs to the TMEM39 family.</text>
</comment>
<dbReference type="GO" id="GO:0016020">
    <property type="term" value="C:membrane"/>
    <property type="evidence" value="ECO:0007669"/>
    <property type="project" value="UniProtKB-SubCell"/>
</dbReference>
<feature type="transmembrane region" description="Helical" evidence="6">
    <location>
        <begin position="350"/>
        <end position="370"/>
    </location>
</feature>
<sequence>MYSTNFYNNNCFGKFIAIMNFGCGLSRCSNFHLIVKIVRMLMQKKSVNFHEEKRRTGNKGDLVDHAMPSVSRKSITKAVNPSLTKHEDQTKRSSFTTYDETDASTIRLPCHAIFPELPAAQGELFFECTLFLYSVLAMFLQYLNLYKTMWWLPHSHKFHLIDLYLLSCIGLILGRRVTVCFLKKISLMPPGCDSKHTPVYITVLEWSIKLPAVVAILSSFSFSFLQNVKMTNIKEQEHYLYVDIWWSLEVCLIVSATSWTIYTSYLFPLQYCDLLHRCAQHLGAWEKLERQPSHLIQLPIPTWSENYVWNEGSVVKQGRSIYKGQGLIVAAEPSNPDHFRFYMLLKDPMLIVNGMCGIQACLIFCQFLMLVHSTEWQHIITLALLMFANYLLLFKLFKDKIIMGRIYHPNFEEVGSSKKGCVRETPAAHFKINGSIDKKNDDHANKKQSSYAAVSLNFNLKGKASALAIHGQ</sequence>
<evidence type="ECO:0000313" key="7">
    <source>
        <dbReference type="Proteomes" id="UP000887565"/>
    </source>
</evidence>
<feature type="transmembrane region" description="Helical" evidence="6">
    <location>
        <begin position="124"/>
        <end position="143"/>
    </location>
</feature>
<dbReference type="Proteomes" id="UP000887565">
    <property type="component" value="Unplaced"/>
</dbReference>
<name>A0A915JQ67_ROMCU</name>
<dbReference type="PANTHER" id="PTHR12995">
    <property type="entry name" value="FI21814P1"/>
    <property type="match status" value="1"/>
</dbReference>
<evidence type="ECO:0000256" key="1">
    <source>
        <dbReference type="ARBA" id="ARBA00004141"/>
    </source>
</evidence>
<comment type="subcellular location">
    <subcellularLocation>
        <location evidence="1">Membrane</location>
        <topology evidence="1">Multi-pass membrane protein</topology>
    </subcellularLocation>
</comment>
<evidence type="ECO:0000256" key="6">
    <source>
        <dbReference type="SAM" id="Phobius"/>
    </source>
</evidence>
<dbReference type="InterPro" id="IPR019397">
    <property type="entry name" value="Uncharacterised_TMEM39"/>
</dbReference>
<dbReference type="AlphaFoldDB" id="A0A915JQ67"/>
<evidence type="ECO:0000256" key="3">
    <source>
        <dbReference type="ARBA" id="ARBA00022692"/>
    </source>
</evidence>
<accession>A0A915JQ67</accession>
<feature type="transmembrane region" description="Helical" evidence="6">
    <location>
        <begin position="244"/>
        <end position="267"/>
    </location>
</feature>
<proteinExistence type="inferred from homology"/>
<feature type="transmembrane region" description="Helical" evidence="6">
    <location>
        <begin position="203"/>
        <end position="224"/>
    </location>
</feature>